<dbReference type="EMBL" id="JAVDWQ010000022">
    <property type="protein sequence ID" value="MDR7212399.1"/>
    <property type="molecule type" value="Genomic_DNA"/>
</dbReference>
<gene>
    <name evidence="1" type="ORF">J2W48_004360</name>
</gene>
<accession>A0ABU1YDU0</accession>
<dbReference type="RefSeq" id="WP_310284016.1">
    <property type="nucleotide sequence ID" value="NZ_JAVDWQ010000022.1"/>
</dbReference>
<keyword evidence="2" id="KW-1185">Reference proteome</keyword>
<evidence type="ECO:0000313" key="2">
    <source>
        <dbReference type="Proteomes" id="UP001269081"/>
    </source>
</evidence>
<reference evidence="1 2" key="1">
    <citation type="submission" date="2023-07" db="EMBL/GenBank/DDBJ databases">
        <title>Sorghum-associated microbial communities from plants grown in Nebraska, USA.</title>
        <authorList>
            <person name="Schachtman D."/>
        </authorList>
    </citation>
    <scope>NUCLEOTIDE SEQUENCE [LARGE SCALE GENOMIC DNA]</scope>
    <source>
        <strain evidence="1 2">4129</strain>
    </source>
</reference>
<evidence type="ECO:0000313" key="1">
    <source>
        <dbReference type="EMBL" id="MDR7212399.1"/>
    </source>
</evidence>
<sequence>MKQSISTAFITILILFNMETQAQSFKTIEAKNLNLQVYNASENSFGAASVMLFPGQKPMVFRMLALTLV</sequence>
<protein>
    <submittedName>
        <fullName evidence="1">Uncharacterized protein</fullName>
    </submittedName>
</protein>
<dbReference type="Proteomes" id="UP001269081">
    <property type="component" value="Unassembled WGS sequence"/>
</dbReference>
<proteinExistence type="predicted"/>
<organism evidence="1 2">
    <name type="scientific">Flavobacterium piscis</name>
    <dbReference type="NCBI Taxonomy" id="1114874"/>
    <lineage>
        <taxon>Bacteria</taxon>
        <taxon>Pseudomonadati</taxon>
        <taxon>Bacteroidota</taxon>
        <taxon>Flavobacteriia</taxon>
        <taxon>Flavobacteriales</taxon>
        <taxon>Flavobacteriaceae</taxon>
        <taxon>Flavobacterium</taxon>
    </lineage>
</organism>
<comment type="caution">
    <text evidence="1">The sequence shown here is derived from an EMBL/GenBank/DDBJ whole genome shotgun (WGS) entry which is preliminary data.</text>
</comment>
<name>A0ABU1YDU0_9FLAO</name>